<keyword evidence="3" id="KW-1185">Reference proteome</keyword>
<dbReference type="EMBL" id="VIFX01000065">
    <property type="protein sequence ID" value="TQR82636.1"/>
    <property type="molecule type" value="Genomic_DNA"/>
</dbReference>
<dbReference type="NCBIfam" id="NF005686">
    <property type="entry name" value="PRK07486.1"/>
    <property type="match status" value="1"/>
</dbReference>
<gene>
    <name evidence="2" type="ORF">D8S82_31085</name>
</gene>
<reference evidence="2 3" key="1">
    <citation type="submission" date="2018-10" db="EMBL/GenBank/DDBJ databases">
        <title>Draft genome of Mycobacterium hodleri strain B.</title>
        <authorList>
            <person name="Amande T.J."/>
            <person name="Mcgenity T.J."/>
        </authorList>
    </citation>
    <scope>NUCLEOTIDE SEQUENCE [LARGE SCALE GENOMIC DNA]</scope>
    <source>
        <strain evidence="2 3">B</strain>
    </source>
</reference>
<dbReference type="GO" id="GO:0003824">
    <property type="term" value="F:catalytic activity"/>
    <property type="evidence" value="ECO:0007669"/>
    <property type="project" value="InterPro"/>
</dbReference>
<evidence type="ECO:0000259" key="1">
    <source>
        <dbReference type="Pfam" id="PF01425"/>
    </source>
</evidence>
<dbReference type="PROSITE" id="PS00571">
    <property type="entry name" value="AMIDASES"/>
    <property type="match status" value="1"/>
</dbReference>
<accession>A0A544VRM1</accession>
<dbReference type="Proteomes" id="UP000315759">
    <property type="component" value="Unassembled WGS sequence"/>
</dbReference>
<proteinExistence type="predicted"/>
<dbReference type="PANTHER" id="PTHR11895:SF76">
    <property type="entry name" value="INDOLEACETAMIDE HYDROLASE"/>
    <property type="match status" value="1"/>
</dbReference>
<organism evidence="2 3">
    <name type="scientific">Mycolicibacterium hodleri</name>
    <dbReference type="NCBI Taxonomy" id="49897"/>
    <lineage>
        <taxon>Bacteria</taxon>
        <taxon>Bacillati</taxon>
        <taxon>Actinomycetota</taxon>
        <taxon>Actinomycetes</taxon>
        <taxon>Mycobacteriales</taxon>
        <taxon>Mycobacteriaceae</taxon>
        <taxon>Mycolicibacterium</taxon>
    </lineage>
</organism>
<dbReference type="InterPro" id="IPR000120">
    <property type="entry name" value="Amidase"/>
</dbReference>
<dbReference type="Pfam" id="PF01425">
    <property type="entry name" value="Amidase"/>
    <property type="match status" value="1"/>
</dbReference>
<dbReference type="Gene3D" id="3.90.1300.10">
    <property type="entry name" value="Amidase signature (AS) domain"/>
    <property type="match status" value="1"/>
</dbReference>
<dbReference type="InterPro" id="IPR023631">
    <property type="entry name" value="Amidase_dom"/>
</dbReference>
<sequence>MTDSLVMRSAREQLRGLEDREFSARELLDAHVEQMDRFNATLNAVVSQDLDRAVDAAAAVDSARAAGSPCGPLAGLPMSIKDTHATAGLRTTYGSKLFADNVPTADDEIVGRLRAAGVVIVGKTNVPEMAAGSHTYNPVFGTTVNPYDTSRSVGGSSGGGAAALAAGFQPLSDGSDMGGSLRNPASFCNVVGLRPTPGRVPDPSDGLPFFRLAVAGPMARTVGDVGLMLSAIAGQHSGDPTSLSEDPSHFADVGAVDLRGLRVAWAPTLGGRIAVEPEVLAVLEDAVAVFEAGGAQVDVACPDLDGADFVFRTLRAADFDLAWGDVLERQPHSFKAEIAWNVRQGAKLSGRQVTRAVAELARLHRAAEQFFDGYDVLLAPVVQVAPFDASIDWPHQVGDTAMATYLDWMAACYLITPLGVPAMSVPAGFTEQGLPVGLQMVTRARSESRLLGIAAAFEEATWHGRRTPPLLDVT</sequence>
<dbReference type="AlphaFoldDB" id="A0A544VRM1"/>
<dbReference type="PANTHER" id="PTHR11895">
    <property type="entry name" value="TRANSAMIDASE"/>
    <property type="match status" value="1"/>
</dbReference>
<name>A0A544VRM1_9MYCO</name>
<dbReference type="InterPro" id="IPR036928">
    <property type="entry name" value="AS_sf"/>
</dbReference>
<dbReference type="SUPFAM" id="SSF75304">
    <property type="entry name" value="Amidase signature (AS) enzymes"/>
    <property type="match status" value="1"/>
</dbReference>
<dbReference type="InterPro" id="IPR020556">
    <property type="entry name" value="Amidase_CS"/>
</dbReference>
<comment type="caution">
    <text evidence="2">The sequence shown here is derived from an EMBL/GenBank/DDBJ whole genome shotgun (WGS) entry which is preliminary data.</text>
</comment>
<dbReference type="RefSeq" id="WP_142555787.1">
    <property type="nucleotide sequence ID" value="NZ_VIFX01000065.1"/>
</dbReference>
<evidence type="ECO:0000313" key="2">
    <source>
        <dbReference type="EMBL" id="TQR82636.1"/>
    </source>
</evidence>
<evidence type="ECO:0000313" key="3">
    <source>
        <dbReference type="Proteomes" id="UP000315759"/>
    </source>
</evidence>
<protein>
    <submittedName>
        <fullName evidence="2">Amidase</fullName>
    </submittedName>
</protein>
<feature type="domain" description="Amidase" evidence="1">
    <location>
        <begin position="26"/>
        <end position="451"/>
    </location>
</feature>